<dbReference type="KEGG" id="nth:Nther_0326"/>
<reference evidence="1 2" key="1">
    <citation type="submission" date="2008-04" db="EMBL/GenBank/DDBJ databases">
        <title>Complete sequence of chromosome of Natranaerobius thermophilus JW/NM-WN-LF.</title>
        <authorList>
            <consortium name="US DOE Joint Genome Institute"/>
            <person name="Copeland A."/>
            <person name="Lucas S."/>
            <person name="Lapidus A."/>
            <person name="Glavina del Rio T."/>
            <person name="Dalin E."/>
            <person name="Tice H."/>
            <person name="Bruce D."/>
            <person name="Goodwin L."/>
            <person name="Pitluck S."/>
            <person name="Chertkov O."/>
            <person name="Brettin T."/>
            <person name="Detter J.C."/>
            <person name="Han C."/>
            <person name="Kuske C.R."/>
            <person name="Schmutz J."/>
            <person name="Larimer F."/>
            <person name="Land M."/>
            <person name="Hauser L."/>
            <person name="Kyrpides N."/>
            <person name="Lykidis A."/>
            <person name="Mesbah N.M."/>
            <person name="Wiegel J."/>
        </authorList>
    </citation>
    <scope>NUCLEOTIDE SEQUENCE [LARGE SCALE GENOMIC DNA]</scope>
    <source>
        <strain evidence="2">ATCC BAA-1301 / DSM 18059 / JW/NM-WN-LF</strain>
    </source>
</reference>
<reference evidence="1 2" key="2">
    <citation type="journal article" date="2011" name="J. Bacteriol.">
        <title>Complete genome sequence of the anaerobic, halophilic alkalithermophile Natranaerobius thermophilus JW/NM-WN-LF.</title>
        <authorList>
            <person name="Zhao B."/>
            <person name="Mesbah N.M."/>
            <person name="Dalin E."/>
            <person name="Goodwin L."/>
            <person name="Nolan M."/>
            <person name="Pitluck S."/>
            <person name="Chertkov O."/>
            <person name="Brettin T.S."/>
            <person name="Han J."/>
            <person name="Larimer F.W."/>
            <person name="Land M.L."/>
            <person name="Hauser L."/>
            <person name="Kyrpides N."/>
            <person name="Wiegel J."/>
        </authorList>
    </citation>
    <scope>NUCLEOTIDE SEQUENCE [LARGE SCALE GENOMIC DNA]</scope>
    <source>
        <strain evidence="2">ATCC BAA-1301 / DSM 18059 / JW/NM-WN-LF</strain>
    </source>
</reference>
<dbReference type="EMBL" id="CP001034">
    <property type="protein sequence ID" value="ACB83923.1"/>
    <property type="molecule type" value="Genomic_DNA"/>
</dbReference>
<dbReference type="Pfam" id="PF14398">
    <property type="entry name" value="ATPgrasp_YheCD"/>
    <property type="match status" value="2"/>
</dbReference>
<dbReference type="InParanoid" id="B2A589"/>
<sequence>MSMIPVTIMTSNENVISISDKENIILKSLGEKKTDVQLIAGNRTCWIKLKLVSKKGFDNIFYMTESVKEELMLSDSYQLNLKLTEQGLELGPFLGVLISESKHEKLVIGDFDSIYSNFQNWMAQKNGLIYFFTLKDIDINNLIVTGHYWDKDSNWSQKKFPFPKVVYDRCFGLEGRADSYKLRSLVNTHGLNTFIYNWPVKIGKLETYESLKTFPYLKGVIPPFIDYSRENLQKFINDHKAIILKPDKMYKGKGIASLEKKDEKYILKYSLEDETNESDNDQIKHEFEDLDSAIQKINEILDISRGYVIQKKITLGTFLGNNFDIRVMLQRRHRYKWEVTGINARISPTDSIITSPRSGGKVIAIDKLLKRVFPGKEEYVKNRIISVSKRIGTSLEEKYGFIGELGVDLALEANGAISLIEVNSKPLKVSFNRLKNKGLKKRINQIPILLGCELSGFDPAKIHPKQKLTSEYNKNDVFQFKKSPNKIIGNELEYPPIYLNNYQIKLFKLNEYDKVEVQIGQKSEEMIVKQQNFDSDPNFVYLDSKAYEDFAIPSNTLVKFIAKKGSKLQFGITMGITISSTTFKFLKSNEQGTELDETVHLASQYGVMFYCIDLESIDWNKQTIKGLYYDINSQKWRESQLQFPQILYDQATYPGEPVRRQTIKEQNQSLRQNLSELEAINNKRFFGKWETWDSVNFFEELKQHLPETRILTSNNLHEMLAKYQMIYCKSNYGSHGTEVVRIYNYNHGYCCEIGGKTVETWTFLDKKVLIKFVIELVGENGIVQQPVYLANLNGRPFDMRILAQKDHSNSWSLTVISIRIGQKNAVITNVAGGADELIVVPGDKLAYPIPGWEILHEFTTKICDAIEASFGMQGEIGLDVAVDVNQQLWLIEANSKPDIAGLNNVMPQIDYRRILSMPILYATYLLDQMEYG</sequence>
<dbReference type="STRING" id="457570.Nther_0326"/>
<dbReference type="OrthoDB" id="1809801at2"/>
<organism evidence="1 2">
    <name type="scientific">Natranaerobius thermophilus (strain ATCC BAA-1301 / DSM 18059 / JW/NM-WN-LF)</name>
    <dbReference type="NCBI Taxonomy" id="457570"/>
    <lineage>
        <taxon>Bacteria</taxon>
        <taxon>Bacillati</taxon>
        <taxon>Bacillota</taxon>
        <taxon>Clostridia</taxon>
        <taxon>Natranaerobiales</taxon>
        <taxon>Natranaerobiaceae</taxon>
        <taxon>Natranaerobius</taxon>
    </lineage>
</organism>
<dbReference type="AlphaFoldDB" id="B2A589"/>
<keyword evidence="2" id="KW-1185">Reference proteome</keyword>
<accession>B2A589</accession>
<evidence type="ECO:0008006" key="3">
    <source>
        <dbReference type="Google" id="ProtNLM"/>
    </source>
</evidence>
<gene>
    <name evidence="1" type="ordered locus">Nther_0326</name>
</gene>
<dbReference type="eggNOG" id="COG0189">
    <property type="taxonomic scope" value="Bacteria"/>
</dbReference>
<protein>
    <recommendedName>
        <fullName evidence="3">ATP-grasp domain-containing protein</fullName>
    </recommendedName>
</protein>
<evidence type="ECO:0000313" key="1">
    <source>
        <dbReference type="EMBL" id="ACB83923.1"/>
    </source>
</evidence>
<dbReference type="InterPro" id="IPR026838">
    <property type="entry name" value="YheC/D"/>
</dbReference>
<name>B2A589_NATTJ</name>
<dbReference type="Proteomes" id="UP000001683">
    <property type="component" value="Chromosome"/>
</dbReference>
<proteinExistence type="predicted"/>
<dbReference type="HOGENOM" id="CLU_319056_0_0_9"/>
<dbReference type="SUPFAM" id="SSF56059">
    <property type="entry name" value="Glutathione synthetase ATP-binding domain-like"/>
    <property type="match status" value="2"/>
</dbReference>
<evidence type="ECO:0000313" key="2">
    <source>
        <dbReference type="Proteomes" id="UP000001683"/>
    </source>
</evidence>